<protein>
    <submittedName>
        <fullName evidence="2">YbaK/EbsC family protein</fullName>
    </submittedName>
</protein>
<proteinExistence type="predicted"/>
<dbReference type="OrthoDB" id="8536235at2"/>
<accession>A0A6I1EHY5</accession>
<dbReference type="RefSeq" id="WP_152158666.1">
    <property type="nucleotide sequence ID" value="NZ_WEHX01000059.1"/>
</dbReference>
<dbReference type="PANTHER" id="PTHR30411">
    <property type="entry name" value="CYTOPLASMIC PROTEIN"/>
    <property type="match status" value="1"/>
</dbReference>
<dbReference type="Gene3D" id="3.90.960.10">
    <property type="entry name" value="YbaK/aminoacyl-tRNA synthetase-associated domain"/>
    <property type="match status" value="1"/>
</dbReference>
<name>A0A6I1EHY5_9BURK</name>
<dbReference type="EMBL" id="WEHX01000059">
    <property type="protein sequence ID" value="KAB7657242.1"/>
    <property type="molecule type" value="Genomic_DNA"/>
</dbReference>
<comment type="caution">
    <text evidence="2">The sequence shown here is derived from an EMBL/GenBank/DDBJ whole genome shotgun (WGS) entry which is preliminary data.</text>
</comment>
<dbReference type="Pfam" id="PF04073">
    <property type="entry name" value="tRNA_edit"/>
    <property type="match status" value="1"/>
</dbReference>
<dbReference type="Proteomes" id="UP000430564">
    <property type="component" value="Unassembled WGS sequence"/>
</dbReference>
<dbReference type="AlphaFoldDB" id="A0A6I1EHY5"/>
<evidence type="ECO:0000259" key="1">
    <source>
        <dbReference type="Pfam" id="PF04073"/>
    </source>
</evidence>
<dbReference type="InterPro" id="IPR007214">
    <property type="entry name" value="YbaK/aa-tRNA-synth-assoc-dom"/>
</dbReference>
<evidence type="ECO:0000313" key="3">
    <source>
        <dbReference type="Proteomes" id="UP000430564"/>
    </source>
</evidence>
<dbReference type="PANTHER" id="PTHR30411:SF1">
    <property type="entry name" value="CYTOPLASMIC PROTEIN"/>
    <property type="match status" value="1"/>
</dbReference>
<evidence type="ECO:0000313" key="2">
    <source>
        <dbReference type="EMBL" id="KAB7657242.1"/>
    </source>
</evidence>
<feature type="domain" description="YbaK/aminoacyl-tRNA synthetase-associated" evidence="1">
    <location>
        <begin position="26"/>
        <end position="142"/>
    </location>
</feature>
<sequence>MTLASVQQALEPLGLLDRIVFFEKDATPTVADAARLLGCEPRLIAKTMAVKLLSGPALIVLAGAPRVDGKKFRRRFQESMKFIPSEERLEMTGHGPGSMTPIGAKRGVPIYFDESLRSLPERHPAGGAAETVARLKLSELEKAAPPNEWVDLAREGE</sequence>
<gene>
    <name evidence="2" type="ORF">GBM95_08295</name>
</gene>
<dbReference type="CDD" id="cd04333">
    <property type="entry name" value="ProX_deacylase"/>
    <property type="match status" value="1"/>
</dbReference>
<dbReference type="InterPro" id="IPR036754">
    <property type="entry name" value="YbaK/aa-tRNA-synt-asso_dom_sf"/>
</dbReference>
<reference evidence="2 3" key="1">
    <citation type="submission" date="2019-10" db="EMBL/GenBank/DDBJ databases">
        <title>Genome diversity of Sutterella seckii.</title>
        <authorList>
            <person name="Chaplin A.V."/>
            <person name="Sokolova S.R."/>
            <person name="Mosin K.A."/>
            <person name="Ivanova E.L."/>
            <person name="Kochetkova T.O."/>
            <person name="Goltsov A.Y."/>
            <person name="Trofimov D.Y."/>
            <person name="Efimov B.A."/>
        </authorList>
    </citation>
    <scope>NUCLEOTIDE SEQUENCE [LARGE SCALE GENOMIC DNA]</scope>
    <source>
        <strain evidence="2 3">ASD393</strain>
    </source>
</reference>
<dbReference type="SUPFAM" id="SSF55826">
    <property type="entry name" value="YbaK/ProRS associated domain"/>
    <property type="match status" value="1"/>
</dbReference>
<organism evidence="2 3">
    <name type="scientific">Sutterella seckii</name>
    <dbReference type="NCBI Taxonomy" id="1944635"/>
    <lineage>
        <taxon>Bacteria</taxon>
        <taxon>Pseudomonadati</taxon>
        <taxon>Pseudomonadota</taxon>
        <taxon>Betaproteobacteria</taxon>
        <taxon>Burkholderiales</taxon>
        <taxon>Sutterellaceae</taxon>
        <taxon>Sutterella</taxon>
    </lineage>
</organism>
<dbReference type="GO" id="GO:0002161">
    <property type="term" value="F:aminoacyl-tRNA deacylase activity"/>
    <property type="evidence" value="ECO:0007669"/>
    <property type="project" value="InterPro"/>
</dbReference>